<keyword evidence="6" id="KW-1185">Reference proteome</keyword>
<dbReference type="PANTHER" id="PTHR21737">
    <property type="entry name" value="POLYGLUTAMINE BINDING PROTEIN 1/MARVEL MEMBRANE-ASSOCIATING DOMAIN CONTAINING 3"/>
    <property type="match status" value="1"/>
</dbReference>
<dbReference type="PANTHER" id="PTHR21737:SF4">
    <property type="entry name" value="SPLICING FACTOR CACTIN"/>
    <property type="match status" value="1"/>
</dbReference>
<dbReference type="Pfam" id="PF09732">
    <property type="entry name" value="CactinC_cactus"/>
    <property type="match status" value="1"/>
</dbReference>
<evidence type="ECO:0000313" key="6">
    <source>
        <dbReference type="Proteomes" id="UP001153365"/>
    </source>
</evidence>
<accession>A0AAV0AKC9</accession>
<name>A0AAV0AKC9_PHAPC</name>
<proteinExistence type="inferred from homology"/>
<evidence type="ECO:0000313" key="5">
    <source>
        <dbReference type="EMBL" id="CAH7667760.1"/>
    </source>
</evidence>
<comment type="similarity">
    <text evidence="1">Belongs to the CACTIN family.</text>
</comment>
<comment type="caution">
    <text evidence="5">The sequence shown here is derived from an EMBL/GenBank/DDBJ whole genome shotgun (WGS) entry which is preliminary data.</text>
</comment>
<evidence type="ECO:0000256" key="2">
    <source>
        <dbReference type="ARBA" id="ARBA00034534"/>
    </source>
</evidence>
<protein>
    <recommendedName>
        <fullName evidence="2">Splicing factor Cactin</fullName>
    </recommendedName>
</protein>
<evidence type="ECO:0000256" key="1">
    <source>
        <dbReference type="ARBA" id="ARBA00006895"/>
    </source>
</evidence>
<organism evidence="5 6">
    <name type="scientific">Phakopsora pachyrhizi</name>
    <name type="common">Asian soybean rust disease fungus</name>
    <dbReference type="NCBI Taxonomy" id="170000"/>
    <lineage>
        <taxon>Eukaryota</taxon>
        <taxon>Fungi</taxon>
        <taxon>Dikarya</taxon>
        <taxon>Basidiomycota</taxon>
        <taxon>Pucciniomycotina</taxon>
        <taxon>Pucciniomycetes</taxon>
        <taxon>Pucciniales</taxon>
        <taxon>Phakopsoraceae</taxon>
        <taxon>Phakopsora</taxon>
    </lineage>
</organism>
<dbReference type="EMBL" id="CALTRL010000373">
    <property type="protein sequence ID" value="CAH7667760.1"/>
    <property type="molecule type" value="Genomic_DNA"/>
</dbReference>
<dbReference type="InterPro" id="IPR019134">
    <property type="entry name" value="Cactin_C"/>
</dbReference>
<dbReference type="Proteomes" id="UP001153365">
    <property type="component" value="Unassembled WGS sequence"/>
</dbReference>
<dbReference type="AlphaFoldDB" id="A0AAV0AKC9"/>
<dbReference type="GO" id="GO:0005681">
    <property type="term" value="C:spliceosomal complex"/>
    <property type="evidence" value="ECO:0007669"/>
    <property type="project" value="TreeGrafter"/>
</dbReference>
<feature type="domain" description="Splicing factor cactin central" evidence="4">
    <location>
        <begin position="78"/>
        <end position="146"/>
    </location>
</feature>
<sequence length="289" mass="33548">MRVIQKYERDFNKIDTKDAETNCLGHSCLKNGKISLKLLAQGYTKEIVLNHDLFAIKTLPADAEKFIFQYGGKVDVWMCVCNDALSQSQNERTLHHDALTAGATVRNEITHLLQGKNYEKLIELESNIEVKLAGDKLIDPEYWTGIKIINERQMVLNTRSVSKVKPNMNPQDQEILDRDALAEKLYAQEAEKRLVEAEEVFELEAKTGRQSYNWEDKYRPCKPRYFNKVRTGYEWNKYNQTHYDTDNPPPKVVQGYSKHHYFYVSEPQLKEAVVILTYISTGRVQHLLS</sequence>
<dbReference type="SMART" id="SM01050">
    <property type="entry name" value="CactinC_cactus"/>
    <property type="match status" value="1"/>
</dbReference>
<gene>
    <name evidence="5" type="ORF">PPACK8108_LOCUS2185</name>
</gene>
<evidence type="ECO:0000259" key="4">
    <source>
        <dbReference type="Pfam" id="PF10312"/>
    </source>
</evidence>
<evidence type="ECO:0000259" key="3">
    <source>
        <dbReference type="Pfam" id="PF09732"/>
    </source>
</evidence>
<feature type="domain" description="Splicing factor Cactin C-terminal" evidence="3">
    <location>
        <begin position="214"/>
        <end position="263"/>
    </location>
</feature>
<dbReference type="GO" id="GO:0005737">
    <property type="term" value="C:cytoplasm"/>
    <property type="evidence" value="ECO:0007669"/>
    <property type="project" value="TreeGrafter"/>
</dbReference>
<dbReference type="GO" id="GO:0045292">
    <property type="term" value="P:mRNA cis splicing, via spliceosome"/>
    <property type="evidence" value="ECO:0007669"/>
    <property type="project" value="TreeGrafter"/>
</dbReference>
<dbReference type="InterPro" id="IPR018816">
    <property type="entry name" value="Cactin_central"/>
</dbReference>
<reference evidence="5" key="1">
    <citation type="submission" date="2022-06" db="EMBL/GenBank/DDBJ databases">
        <authorList>
            <consortium name="SYNGENTA / RWTH Aachen University"/>
        </authorList>
    </citation>
    <scope>NUCLEOTIDE SEQUENCE</scope>
</reference>
<dbReference type="Pfam" id="PF10312">
    <property type="entry name" value="Cactin_mid"/>
    <property type="match status" value="1"/>
</dbReference>